<feature type="chain" id="PRO_5047503674" description="Aromatic ring-opening dioxygenase LigA" evidence="1">
    <location>
        <begin position="22"/>
        <end position="164"/>
    </location>
</feature>
<evidence type="ECO:0008006" key="4">
    <source>
        <dbReference type="Google" id="ProtNLM"/>
    </source>
</evidence>
<sequence length="164" mass="16986">MSVVRRTAVALLGAAGASMLAAGPVMVVRGRKGRAEIQAELRAQSITFPDKGHDADAGREVLTGPEARRYAQMIEGNVRTATGGRTYAQVSADLMAAGGTDEKLAALRQTAFTGQMLRASLLNAYQAWEVTTLVIGLGTLLTGSGAALTATAAWLLADGDGRRA</sequence>
<evidence type="ECO:0000313" key="3">
    <source>
        <dbReference type="Proteomes" id="UP001612928"/>
    </source>
</evidence>
<keyword evidence="3" id="KW-1185">Reference proteome</keyword>
<gene>
    <name evidence="2" type="ORF">ACIBP5_02965</name>
</gene>
<dbReference type="RefSeq" id="WP_144070018.1">
    <property type="nucleotide sequence ID" value="NZ_JBITMB010000001.1"/>
</dbReference>
<proteinExistence type="predicted"/>
<evidence type="ECO:0000313" key="2">
    <source>
        <dbReference type="EMBL" id="MFI7438909.1"/>
    </source>
</evidence>
<comment type="caution">
    <text evidence="2">The sequence shown here is derived from an EMBL/GenBank/DDBJ whole genome shotgun (WGS) entry which is preliminary data.</text>
</comment>
<protein>
    <recommendedName>
        <fullName evidence="4">Aromatic ring-opening dioxygenase LigA</fullName>
    </recommendedName>
</protein>
<evidence type="ECO:0000256" key="1">
    <source>
        <dbReference type="SAM" id="SignalP"/>
    </source>
</evidence>
<reference evidence="2 3" key="1">
    <citation type="submission" date="2024-10" db="EMBL/GenBank/DDBJ databases">
        <title>The Natural Products Discovery Center: Release of the First 8490 Sequenced Strains for Exploring Actinobacteria Biosynthetic Diversity.</title>
        <authorList>
            <person name="Kalkreuter E."/>
            <person name="Kautsar S.A."/>
            <person name="Yang D."/>
            <person name="Bader C.D."/>
            <person name="Teijaro C.N."/>
            <person name="Fluegel L."/>
            <person name="Davis C.M."/>
            <person name="Simpson J.R."/>
            <person name="Lauterbach L."/>
            <person name="Steele A.D."/>
            <person name="Gui C."/>
            <person name="Meng S."/>
            <person name="Li G."/>
            <person name="Viehrig K."/>
            <person name="Ye F."/>
            <person name="Su P."/>
            <person name="Kiefer A.F."/>
            <person name="Nichols A."/>
            <person name="Cepeda A.J."/>
            <person name="Yan W."/>
            <person name="Fan B."/>
            <person name="Jiang Y."/>
            <person name="Adhikari A."/>
            <person name="Zheng C.-J."/>
            <person name="Schuster L."/>
            <person name="Cowan T.M."/>
            <person name="Smanski M.J."/>
            <person name="Chevrette M.G."/>
            <person name="De Carvalho L.P.S."/>
            <person name="Shen B."/>
        </authorList>
    </citation>
    <scope>NUCLEOTIDE SEQUENCE [LARGE SCALE GENOMIC DNA]</scope>
    <source>
        <strain evidence="2 3">NPDC049503</strain>
    </source>
</reference>
<dbReference type="Proteomes" id="UP001612928">
    <property type="component" value="Unassembled WGS sequence"/>
</dbReference>
<organism evidence="2 3">
    <name type="scientific">Nonomuraea indica</name>
    <dbReference type="NCBI Taxonomy" id="1581193"/>
    <lineage>
        <taxon>Bacteria</taxon>
        <taxon>Bacillati</taxon>
        <taxon>Actinomycetota</taxon>
        <taxon>Actinomycetes</taxon>
        <taxon>Streptosporangiales</taxon>
        <taxon>Streptosporangiaceae</taxon>
        <taxon>Nonomuraea</taxon>
    </lineage>
</organism>
<name>A0ABW7ZWI4_9ACTN</name>
<accession>A0ABW7ZWI4</accession>
<feature type="signal peptide" evidence="1">
    <location>
        <begin position="1"/>
        <end position="21"/>
    </location>
</feature>
<dbReference type="EMBL" id="JBITMB010000001">
    <property type="protein sequence ID" value="MFI7438909.1"/>
    <property type="molecule type" value="Genomic_DNA"/>
</dbReference>
<keyword evidence="1" id="KW-0732">Signal</keyword>